<reference evidence="1 2" key="2">
    <citation type="submission" date="2018-11" db="EMBL/GenBank/DDBJ databases">
        <authorList>
            <consortium name="Pathogen Informatics"/>
        </authorList>
    </citation>
    <scope>NUCLEOTIDE SEQUENCE [LARGE SCALE GENOMIC DNA]</scope>
    <source>
        <strain evidence="1 2">NST_G2</strain>
    </source>
</reference>
<evidence type="ECO:0000313" key="2">
    <source>
        <dbReference type="Proteomes" id="UP000275846"/>
    </source>
</evidence>
<evidence type="ECO:0000313" key="3">
    <source>
        <dbReference type="WBParaSite" id="SSLN_0001703801-mRNA-1"/>
    </source>
</evidence>
<proteinExistence type="predicted"/>
<organism evidence="3">
    <name type="scientific">Schistocephalus solidus</name>
    <name type="common">Tapeworm</name>
    <dbReference type="NCBI Taxonomy" id="70667"/>
    <lineage>
        <taxon>Eukaryota</taxon>
        <taxon>Metazoa</taxon>
        <taxon>Spiralia</taxon>
        <taxon>Lophotrochozoa</taxon>
        <taxon>Platyhelminthes</taxon>
        <taxon>Cestoda</taxon>
        <taxon>Eucestoda</taxon>
        <taxon>Diphyllobothriidea</taxon>
        <taxon>Diphyllobothriidae</taxon>
        <taxon>Schistocephalus</taxon>
    </lineage>
</organism>
<accession>A0A183TIW6</accession>
<name>A0A183TIW6_SCHSO</name>
<gene>
    <name evidence="1" type="ORF">SSLN_LOCUS16414</name>
</gene>
<sequence>MDLRTDATKAAFFRCRRLVQQRLWEMRDAWMVREAEEIQGYADLNEMKNIVKVSKASYGPCIKGTTPLLNSNRTTLLTKKSEVLAEHFNIPQLNTNNDLDLPPSLQETIRAVQKASNGKAPQSDEIPPEIYKNGWPRLMVEPTTILQKFWHQGQVPQNIKDSTIVRLYKQKGNRVTDNVTVSEAFEVTIGVKRGCVLVPTLFRFIFSAMLMDAYRGIRVAYRTDGNLPNSQCMQAPMRVYDFSPRLALRGRLYANHCDKGAGIYLPQAAPISD</sequence>
<protein>
    <submittedName>
        <fullName evidence="3">Reverse transcriptase domain-containing protein</fullName>
    </submittedName>
</protein>
<dbReference type="Proteomes" id="UP000275846">
    <property type="component" value="Unassembled WGS sequence"/>
</dbReference>
<dbReference type="AlphaFoldDB" id="A0A183TIW6"/>
<dbReference type="PANTHER" id="PTHR19446">
    <property type="entry name" value="REVERSE TRANSCRIPTASES"/>
    <property type="match status" value="1"/>
</dbReference>
<keyword evidence="2" id="KW-1185">Reference proteome</keyword>
<evidence type="ECO:0000313" key="1">
    <source>
        <dbReference type="EMBL" id="VDM02800.1"/>
    </source>
</evidence>
<dbReference type="OrthoDB" id="10065625at2759"/>
<reference evidence="3" key="1">
    <citation type="submission" date="2016-06" db="UniProtKB">
        <authorList>
            <consortium name="WormBaseParasite"/>
        </authorList>
    </citation>
    <scope>IDENTIFICATION</scope>
</reference>
<dbReference type="WBParaSite" id="SSLN_0001703801-mRNA-1">
    <property type="protein sequence ID" value="SSLN_0001703801-mRNA-1"/>
    <property type="gene ID" value="SSLN_0001703801"/>
</dbReference>
<dbReference type="EMBL" id="UYSU01041052">
    <property type="protein sequence ID" value="VDM02800.1"/>
    <property type="molecule type" value="Genomic_DNA"/>
</dbReference>